<dbReference type="Gene3D" id="1.10.10.10">
    <property type="entry name" value="Winged helix-like DNA-binding domain superfamily/Winged helix DNA-binding domain"/>
    <property type="match status" value="1"/>
</dbReference>
<dbReference type="PANTHER" id="PTHR42756">
    <property type="entry name" value="TRANSCRIPTIONAL REGULATOR, MARR"/>
    <property type="match status" value="1"/>
</dbReference>
<dbReference type="KEGG" id="cbei:LF65_00281"/>
<evidence type="ECO:0000256" key="2">
    <source>
        <dbReference type="ARBA" id="ARBA00023125"/>
    </source>
</evidence>
<dbReference type="Pfam" id="PF01047">
    <property type="entry name" value="MarR"/>
    <property type="match status" value="1"/>
</dbReference>
<evidence type="ECO:0000256" key="3">
    <source>
        <dbReference type="ARBA" id="ARBA00023163"/>
    </source>
</evidence>
<dbReference type="InterPro" id="IPR011991">
    <property type="entry name" value="ArsR-like_HTH"/>
</dbReference>
<dbReference type="EMBL" id="CP010086">
    <property type="protein sequence ID" value="AJG96956.1"/>
    <property type="molecule type" value="Genomic_DNA"/>
</dbReference>
<accession>A0A0B5QFC0</accession>
<dbReference type="GO" id="GO:0003677">
    <property type="term" value="F:DNA binding"/>
    <property type="evidence" value="ECO:0007669"/>
    <property type="project" value="UniProtKB-KW"/>
</dbReference>
<proteinExistence type="predicted"/>
<reference evidence="6" key="1">
    <citation type="submission" date="2014-12" db="EMBL/GenBank/DDBJ databases">
        <title>Genome sequence of Clostridium beijerinckii strain 59B.</title>
        <authorList>
            <person name="Little G.T."/>
            <person name="Minton N.P."/>
        </authorList>
    </citation>
    <scope>NUCLEOTIDE SEQUENCE [LARGE SCALE GENOMIC DNA]</scope>
    <source>
        <strain evidence="6">59B</strain>
    </source>
</reference>
<name>A0A0B5QFC0_CLOBE</name>
<dbReference type="PANTHER" id="PTHR42756:SF1">
    <property type="entry name" value="TRANSCRIPTIONAL REPRESSOR OF EMRAB OPERON"/>
    <property type="match status" value="1"/>
</dbReference>
<protein>
    <submittedName>
        <fullName evidence="5">MarR family transcriptional regulator</fullName>
    </submittedName>
</protein>
<dbReference type="AlphaFoldDB" id="A0A0B5QFC0"/>
<dbReference type="SMART" id="SM00347">
    <property type="entry name" value="HTH_MARR"/>
    <property type="match status" value="1"/>
</dbReference>
<dbReference type="InterPro" id="IPR000835">
    <property type="entry name" value="HTH_MarR-typ"/>
</dbReference>
<sequence>MEKENLFKVADSLVNFLWIIQSNIFKVQDISKIFQSLHENNKQCCSDFSIPPSHARVIFYLFHSNSSPISQIADNIGISKSNMTPIIDNLINYELVNRYPDPNDRRILRVELTPKAYDLLNSLRNAICSSFAEKISSLSDDEVITLDDSIINLINILEKLK</sequence>
<dbReference type="RefSeq" id="WP_041893562.1">
    <property type="nucleotide sequence ID" value="NZ_CP010086.2"/>
</dbReference>
<feature type="domain" description="HTH marR-type" evidence="4">
    <location>
        <begin position="10"/>
        <end position="161"/>
    </location>
</feature>
<keyword evidence="2" id="KW-0238">DNA-binding</keyword>
<dbReference type="CDD" id="cd00090">
    <property type="entry name" value="HTH_ARSR"/>
    <property type="match status" value="1"/>
</dbReference>
<dbReference type="STRING" id="1520.LF65_00281"/>
<dbReference type="PRINTS" id="PR00598">
    <property type="entry name" value="HTHMARR"/>
</dbReference>
<dbReference type="PROSITE" id="PS50995">
    <property type="entry name" value="HTH_MARR_2"/>
    <property type="match status" value="1"/>
</dbReference>
<organism evidence="5 6">
    <name type="scientific">Clostridium beijerinckii</name>
    <name type="common">Clostridium MP</name>
    <dbReference type="NCBI Taxonomy" id="1520"/>
    <lineage>
        <taxon>Bacteria</taxon>
        <taxon>Bacillati</taxon>
        <taxon>Bacillota</taxon>
        <taxon>Clostridia</taxon>
        <taxon>Eubacteriales</taxon>
        <taxon>Clostridiaceae</taxon>
        <taxon>Clostridium</taxon>
    </lineage>
</organism>
<gene>
    <name evidence="5" type="ORF">LF65_00281</name>
</gene>
<dbReference type="InterPro" id="IPR036388">
    <property type="entry name" value="WH-like_DNA-bd_sf"/>
</dbReference>
<evidence type="ECO:0000256" key="1">
    <source>
        <dbReference type="ARBA" id="ARBA00023015"/>
    </source>
</evidence>
<dbReference type="GO" id="GO:0003700">
    <property type="term" value="F:DNA-binding transcription factor activity"/>
    <property type="evidence" value="ECO:0007669"/>
    <property type="project" value="InterPro"/>
</dbReference>
<dbReference type="InterPro" id="IPR036390">
    <property type="entry name" value="WH_DNA-bd_sf"/>
</dbReference>
<dbReference type="Proteomes" id="UP000031866">
    <property type="component" value="Chromosome"/>
</dbReference>
<evidence type="ECO:0000313" key="5">
    <source>
        <dbReference type="EMBL" id="AJG96956.1"/>
    </source>
</evidence>
<keyword evidence="1" id="KW-0805">Transcription regulation</keyword>
<keyword evidence="3" id="KW-0804">Transcription</keyword>
<dbReference type="SUPFAM" id="SSF46785">
    <property type="entry name" value="Winged helix' DNA-binding domain"/>
    <property type="match status" value="1"/>
</dbReference>
<evidence type="ECO:0000313" key="6">
    <source>
        <dbReference type="Proteomes" id="UP000031866"/>
    </source>
</evidence>
<dbReference type="OrthoDB" id="166070at2"/>
<evidence type="ECO:0000259" key="4">
    <source>
        <dbReference type="PROSITE" id="PS50995"/>
    </source>
</evidence>